<evidence type="ECO:0000313" key="2">
    <source>
        <dbReference type="Proteomes" id="UP001367676"/>
    </source>
</evidence>
<comment type="caution">
    <text evidence="1">The sequence shown here is derived from an EMBL/GenBank/DDBJ whole genome shotgun (WGS) entry which is preliminary data.</text>
</comment>
<dbReference type="EMBL" id="JBBCAQ010000010">
    <property type="protein sequence ID" value="KAK7602254.1"/>
    <property type="molecule type" value="Genomic_DNA"/>
</dbReference>
<organism evidence="1 2">
    <name type="scientific">Parthenolecanium corni</name>
    <dbReference type="NCBI Taxonomy" id="536013"/>
    <lineage>
        <taxon>Eukaryota</taxon>
        <taxon>Metazoa</taxon>
        <taxon>Ecdysozoa</taxon>
        <taxon>Arthropoda</taxon>
        <taxon>Hexapoda</taxon>
        <taxon>Insecta</taxon>
        <taxon>Pterygota</taxon>
        <taxon>Neoptera</taxon>
        <taxon>Paraneoptera</taxon>
        <taxon>Hemiptera</taxon>
        <taxon>Sternorrhyncha</taxon>
        <taxon>Coccoidea</taxon>
        <taxon>Coccidae</taxon>
        <taxon>Parthenolecanium</taxon>
    </lineage>
</organism>
<reference evidence="1 2" key="1">
    <citation type="submission" date="2024-03" db="EMBL/GenBank/DDBJ databases">
        <title>Adaptation during the transition from Ophiocordyceps entomopathogen to insect associate is accompanied by gene loss and intensified selection.</title>
        <authorList>
            <person name="Ward C.M."/>
            <person name="Onetto C.A."/>
            <person name="Borneman A.R."/>
        </authorList>
    </citation>
    <scope>NUCLEOTIDE SEQUENCE [LARGE SCALE GENOMIC DNA]</scope>
    <source>
        <strain evidence="1">AWRI1</strain>
        <tissue evidence="1">Single Adult Female</tissue>
    </source>
</reference>
<dbReference type="Proteomes" id="UP001367676">
    <property type="component" value="Unassembled WGS sequence"/>
</dbReference>
<name>A0AAN9Y8F4_9HEMI</name>
<dbReference type="PANTHER" id="PTHR37162">
    <property type="entry name" value="HAT FAMILY DIMERISATION DOMAINCONTAINING PROTEIN-RELATED"/>
    <property type="match status" value="1"/>
</dbReference>
<protein>
    <recommendedName>
        <fullName evidence="3">DUF4371 domain-containing protein</fullName>
    </recommendedName>
</protein>
<dbReference type="AlphaFoldDB" id="A0AAN9Y8F4"/>
<dbReference type="PANTHER" id="PTHR37162:SF1">
    <property type="entry name" value="BED-TYPE DOMAIN-CONTAINING PROTEIN"/>
    <property type="match status" value="1"/>
</dbReference>
<sequence>MDPDSKVLPKMTCDRTKATAIVQNVIGGYSLSQVIEKLKTNLFSVILDELNDRSTTKHLIVMVRFLLDSKPFDSFLALLQPKKFDAVSLYSMLVSFFNEHDIPYCSNLVGYASDGASVMVGAKNSLRTLLKADVPWLFTLTCTCHSLALCAAAATKVLPIKLDNKLCQTYSYFKVSAKHINSFVDIQSISDLPKHKLLKLYDIRWGCALIPL</sequence>
<gene>
    <name evidence="1" type="ORF">V9T40_009695</name>
</gene>
<accession>A0AAN9Y8F4</accession>
<evidence type="ECO:0008006" key="3">
    <source>
        <dbReference type="Google" id="ProtNLM"/>
    </source>
</evidence>
<keyword evidence="2" id="KW-1185">Reference proteome</keyword>
<evidence type="ECO:0000313" key="1">
    <source>
        <dbReference type="EMBL" id="KAK7602254.1"/>
    </source>
</evidence>
<proteinExistence type="predicted"/>